<evidence type="ECO:0000313" key="4">
    <source>
        <dbReference type="EMBL" id="GEO28568.1"/>
    </source>
</evidence>
<dbReference type="Gene3D" id="1.10.1470.10">
    <property type="entry name" value="YjbJ"/>
    <property type="match status" value="1"/>
</dbReference>
<dbReference type="AlphaFoldDB" id="A0A512CWG2"/>
<dbReference type="Proteomes" id="UP000321534">
    <property type="component" value="Unassembled WGS sequence"/>
</dbReference>
<evidence type="ECO:0000256" key="2">
    <source>
        <dbReference type="SAM" id="MobiDB-lite"/>
    </source>
</evidence>
<proteinExistence type="inferred from homology"/>
<name>A0A512CWG2_9MICO</name>
<protein>
    <submittedName>
        <fullName evidence="4">CsbD family protein</fullName>
    </submittedName>
</protein>
<feature type="compositionally biased region" description="Basic and acidic residues" evidence="2">
    <location>
        <begin position="16"/>
        <end position="57"/>
    </location>
</feature>
<evidence type="ECO:0000259" key="3">
    <source>
        <dbReference type="Pfam" id="PF05532"/>
    </source>
</evidence>
<feature type="domain" description="CsbD-like" evidence="3">
    <location>
        <begin position="5"/>
        <end position="57"/>
    </location>
</feature>
<dbReference type="RefSeq" id="WP_147062758.1">
    <property type="nucleotide sequence ID" value="NZ_BAAARO010000025.1"/>
</dbReference>
<comment type="similarity">
    <text evidence="1">Belongs to the UPF0337 (CsbD) family.</text>
</comment>
<sequence>MGIADKAKNAAQDLAGKAKEAIGDATDNERLEAEGKKDQTEAAARKAGENVKDAFKK</sequence>
<organism evidence="4 5">
    <name type="scientific">Terrabacter aerolatus</name>
    <dbReference type="NCBI Taxonomy" id="422442"/>
    <lineage>
        <taxon>Bacteria</taxon>
        <taxon>Bacillati</taxon>
        <taxon>Actinomycetota</taxon>
        <taxon>Actinomycetes</taxon>
        <taxon>Micrococcales</taxon>
        <taxon>Intrasporangiaceae</taxon>
        <taxon>Terrabacter</taxon>
    </lineage>
</organism>
<evidence type="ECO:0000313" key="5">
    <source>
        <dbReference type="Proteomes" id="UP000321534"/>
    </source>
</evidence>
<gene>
    <name evidence="4" type="ORF">TAE01_03780</name>
</gene>
<evidence type="ECO:0000256" key="1">
    <source>
        <dbReference type="ARBA" id="ARBA00009129"/>
    </source>
</evidence>
<dbReference type="Pfam" id="PF05532">
    <property type="entry name" value="CsbD"/>
    <property type="match status" value="1"/>
</dbReference>
<dbReference type="SUPFAM" id="SSF69047">
    <property type="entry name" value="Hypothetical protein YjbJ"/>
    <property type="match status" value="1"/>
</dbReference>
<dbReference type="EMBL" id="BJYX01000001">
    <property type="protein sequence ID" value="GEO28568.1"/>
    <property type="molecule type" value="Genomic_DNA"/>
</dbReference>
<comment type="caution">
    <text evidence="4">The sequence shown here is derived from an EMBL/GenBank/DDBJ whole genome shotgun (WGS) entry which is preliminary data.</text>
</comment>
<dbReference type="InterPro" id="IPR036629">
    <property type="entry name" value="YjbJ_sf"/>
</dbReference>
<reference evidence="4 5" key="1">
    <citation type="submission" date="2019-07" db="EMBL/GenBank/DDBJ databases">
        <title>Whole genome shotgun sequence of Terrabacter aerolatus NBRC 106305.</title>
        <authorList>
            <person name="Hosoyama A."/>
            <person name="Uohara A."/>
            <person name="Ohji S."/>
            <person name="Ichikawa N."/>
        </authorList>
    </citation>
    <scope>NUCLEOTIDE SEQUENCE [LARGE SCALE GENOMIC DNA]</scope>
    <source>
        <strain evidence="4 5">NBRC 106305</strain>
    </source>
</reference>
<dbReference type="InterPro" id="IPR008462">
    <property type="entry name" value="CsbD"/>
</dbReference>
<accession>A0A512CWG2</accession>
<feature type="region of interest" description="Disordered" evidence="2">
    <location>
        <begin position="1"/>
        <end position="57"/>
    </location>
</feature>
<dbReference type="OrthoDB" id="2143260at2"/>
<keyword evidence="5" id="KW-1185">Reference proteome</keyword>